<dbReference type="Proteomes" id="UP000639772">
    <property type="component" value="Chromosome 11"/>
</dbReference>
<reference evidence="2 3" key="1">
    <citation type="journal article" date="2020" name="Nat. Food">
        <title>A phased Vanilla planifolia genome enables genetic improvement of flavour and production.</title>
        <authorList>
            <person name="Hasing T."/>
            <person name="Tang H."/>
            <person name="Brym M."/>
            <person name="Khazi F."/>
            <person name="Huang T."/>
            <person name="Chambers A.H."/>
        </authorList>
    </citation>
    <scope>NUCLEOTIDE SEQUENCE [LARGE SCALE GENOMIC DNA]</scope>
    <source>
        <tissue evidence="2">Leaf</tissue>
    </source>
</reference>
<accession>A0A835Q122</accession>
<dbReference type="EMBL" id="JADCNM010000011">
    <property type="protein sequence ID" value="KAG0462270.1"/>
    <property type="molecule type" value="Genomic_DNA"/>
</dbReference>
<dbReference type="AlphaFoldDB" id="A0A835Q122"/>
<proteinExistence type="predicted"/>
<comment type="caution">
    <text evidence="2">The sequence shown here is derived from an EMBL/GenBank/DDBJ whole genome shotgun (WGS) entry which is preliminary data.</text>
</comment>
<feature type="transmembrane region" description="Helical" evidence="1">
    <location>
        <begin position="12"/>
        <end position="37"/>
    </location>
</feature>
<sequence>MVVRIFTRCFCIVFFSLWVSFVLSFVLGFVAIALVGFSASNPVVVPSLCRILSSSVDIKFSRVCDLGFLNYKARNVFYPSKRTRFRCHDDYYWASVFRVEYKEHFSGQLLHAVAEALRRPLPQECRPGFDTAWMTTMKFKVNATYHCKYTLGSHKADIYPDNLLTAKAKIHLEQNGQKILRTGRPTNCIGLGPLTGDGNFVKEEASFPHRSRTSLFMKP</sequence>
<evidence type="ECO:0000313" key="2">
    <source>
        <dbReference type="EMBL" id="KAG0462270.1"/>
    </source>
</evidence>
<keyword evidence="1" id="KW-1133">Transmembrane helix</keyword>
<evidence type="ECO:0000313" key="3">
    <source>
        <dbReference type="Proteomes" id="UP000639772"/>
    </source>
</evidence>
<keyword evidence="1" id="KW-0472">Membrane</keyword>
<organism evidence="2 3">
    <name type="scientific">Vanilla planifolia</name>
    <name type="common">Vanilla</name>
    <dbReference type="NCBI Taxonomy" id="51239"/>
    <lineage>
        <taxon>Eukaryota</taxon>
        <taxon>Viridiplantae</taxon>
        <taxon>Streptophyta</taxon>
        <taxon>Embryophyta</taxon>
        <taxon>Tracheophyta</taxon>
        <taxon>Spermatophyta</taxon>
        <taxon>Magnoliopsida</taxon>
        <taxon>Liliopsida</taxon>
        <taxon>Asparagales</taxon>
        <taxon>Orchidaceae</taxon>
        <taxon>Vanilloideae</taxon>
        <taxon>Vanilleae</taxon>
        <taxon>Vanilla</taxon>
    </lineage>
</organism>
<dbReference type="PANTHER" id="PTHR36779">
    <property type="entry name" value="OSJNBA0083N12.13 PROTEIN"/>
    <property type="match status" value="1"/>
</dbReference>
<gene>
    <name evidence="2" type="ORF">HPP92_020746</name>
</gene>
<name>A0A835Q122_VANPL</name>
<keyword evidence="1" id="KW-0812">Transmembrane</keyword>
<dbReference type="PANTHER" id="PTHR36779:SF1">
    <property type="entry name" value="OS04G0600400 PROTEIN"/>
    <property type="match status" value="1"/>
</dbReference>
<evidence type="ECO:0000256" key="1">
    <source>
        <dbReference type="SAM" id="Phobius"/>
    </source>
</evidence>
<dbReference type="OrthoDB" id="1922696at2759"/>
<protein>
    <submittedName>
        <fullName evidence="2">Uncharacterized protein</fullName>
    </submittedName>
</protein>